<dbReference type="Proteomes" id="UP000830167">
    <property type="component" value="Chromosome"/>
</dbReference>
<keyword evidence="3 5" id="KW-1133">Transmembrane helix</keyword>
<evidence type="ECO:0000256" key="2">
    <source>
        <dbReference type="ARBA" id="ARBA00022692"/>
    </source>
</evidence>
<feature type="transmembrane region" description="Helical" evidence="5">
    <location>
        <begin position="95"/>
        <end position="115"/>
    </location>
</feature>
<evidence type="ECO:0000313" key="6">
    <source>
        <dbReference type="EMBL" id="UOF92595.1"/>
    </source>
</evidence>
<dbReference type="PANTHER" id="PTHR33514:SF13">
    <property type="entry name" value="PROTEIN ABCI12, CHLOROPLASTIC"/>
    <property type="match status" value="1"/>
</dbReference>
<name>A0ABY4CXG8_9BACL</name>
<accession>A0ABY4CXG8</accession>
<organism evidence="6 7">
    <name type="scientific">Fodinisporobacter ferrooxydans</name>
    <dbReference type="NCBI Taxonomy" id="2901836"/>
    <lineage>
        <taxon>Bacteria</taxon>
        <taxon>Bacillati</taxon>
        <taxon>Bacillota</taxon>
        <taxon>Bacilli</taxon>
        <taxon>Bacillales</taxon>
        <taxon>Alicyclobacillaceae</taxon>
        <taxon>Fodinisporobacter</taxon>
    </lineage>
</organism>
<feature type="transmembrane region" description="Helical" evidence="5">
    <location>
        <begin position="263"/>
        <end position="281"/>
    </location>
</feature>
<proteinExistence type="predicted"/>
<dbReference type="Pfam" id="PF02361">
    <property type="entry name" value="CbiQ"/>
    <property type="match status" value="1"/>
</dbReference>
<feature type="transmembrane region" description="Helical" evidence="5">
    <location>
        <begin position="21"/>
        <end position="45"/>
    </location>
</feature>
<keyword evidence="4 5" id="KW-0472">Membrane</keyword>
<keyword evidence="2 5" id="KW-0812">Transmembrane</keyword>
<feature type="transmembrane region" description="Helical" evidence="5">
    <location>
        <begin position="127"/>
        <end position="149"/>
    </location>
</feature>
<feature type="transmembrane region" description="Helical" evidence="5">
    <location>
        <begin position="57"/>
        <end position="74"/>
    </location>
</feature>
<dbReference type="RefSeq" id="WP_347439263.1">
    <property type="nucleotide sequence ID" value="NZ_CP089291.1"/>
</dbReference>
<evidence type="ECO:0000256" key="5">
    <source>
        <dbReference type="SAM" id="Phobius"/>
    </source>
</evidence>
<comment type="subcellular location">
    <subcellularLocation>
        <location evidence="1">Membrane</location>
        <topology evidence="1">Multi-pass membrane protein</topology>
    </subcellularLocation>
</comment>
<keyword evidence="7" id="KW-1185">Reference proteome</keyword>
<dbReference type="CDD" id="cd16914">
    <property type="entry name" value="EcfT"/>
    <property type="match status" value="1"/>
</dbReference>
<evidence type="ECO:0000256" key="4">
    <source>
        <dbReference type="ARBA" id="ARBA00023136"/>
    </source>
</evidence>
<protein>
    <submittedName>
        <fullName evidence="6">Energy-coupling factor transporter transmembrane protein EcfT</fullName>
    </submittedName>
</protein>
<reference evidence="6" key="1">
    <citation type="submission" date="2021-12" db="EMBL/GenBank/DDBJ databases">
        <title>Alicyclobacillaceae gen. nov., sp. nov., isolated from chalcocite enrichment system.</title>
        <authorList>
            <person name="Jiang Z."/>
        </authorList>
    </citation>
    <scope>NUCLEOTIDE SEQUENCE</scope>
    <source>
        <strain evidence="6">MYW30-H2</strain>
    </source>
</reference>
<evidence type="ECO:0000313" key="7">
    <source>
        <dbReference type="Proteomes" id="UP000830167"/>
    </source>
</evidence>
<dbReference type="EMBL" id="CP089291">
    <property type="protein sequence ID" value="UOF92595.1"/>
    <property type="molecule type" value="Genomic_DNA"/>
</dbReference>
<evidence type="ECO:0000256" key="3">
    <source>
        <dbReference type="ARBA" id="ARBA00022989"/>
    </source>
</evidence>
<gene>
    <name evidence="6" type="ORF">LSG31_10795</name>
</gene>
<evidence type="ECO:0000256" key="1">
    <source>
        <dbReference type="ARBA" id="ARBA00004141"/>
    </source>
</evidence>
<dbReference type="InterPro" id="IPR003339">
    <property type="entry name" value="ABC/ECF_trnsptr_transmembrane"/>
</dbReference>
<dbReference type="PANTHER" id="PTHR33514">
    <property type="entry name" value="PROTEIN ABCI12, CHLOROPLASTIC"/>
    <property type="match status" value="1"/>
</dbReference>
<feature type="transmembrane region" description="Helical" evidence="5">
    <location>
        <begin position="222"/>
        <end position="243"/>
    </location>
</feature>
<sequence length="293" mass="34302">MKKVFEELHPFSSSLYFFGFILLNMIFMHPIYLASGLIGIVLVNVCVDRGQQLRSFLPYYILTGIAVTLANPLFSHRGRYILFYFMNQPITFESVLYGVTMMLSLLNILVCFVAYNQVVSSGKFLFLFSRAFQKVGLLIMLSVRFVPLVKRRMSQIMMVQKTRGVNPWQGAMRKRIADATRILEILITWSLEEALQTAASMKARGYGIRLIRSSYHPYRFHLIDFFWIGTLVCLISICIAEWFRGYGVLPIYPVFHWAKFDDTQWFLYACFCLYTIFPVLLEGKERIRWQSWK</sequence>